<keyword evidence="3" id="KW-1185">Reference proteome</keyword>
<sequence length="662" mass="77158">MEQQQQQQSNNQQQKNDSIKLQRELFYKQQQQQRLQQHDLTRNKDLSADQLIKNILEKVDTDAKITKFYNTHHYQQQQQQQQQQLLNVNTQQFHQNQPCINDIHSKSIETIETTTNYYSSSIVIPQCFYLHSEIPEIYLKIWQSVQCNSIGNNESEFCDRDRLYQILITSNLSNDVLAKLWSFVNRTKPGELTRNELFVLLALVSLVQQNISNPLQELYSIQTIPVPYFSYLFPKPLLCQQSSTSTIIPEPLEQNEQNIFQSSRNENEFCEFKSASTIVDDKQEINKPFPVDDFIEPPKDSTLNPIDSIITEDLLFEVSTPTTSQEQMQLTNSNNNEDDDFGDFIQTELIETFNVNEENPTNNDFDDQEDLFATNVIQPDSNEQNEFEDKYSFFRKFQNEISSVQEEFGDFHSQPIEQECLTNHQEIIPIASTLSSSSALFKPEEKSFQDKKRIKERILTAIKQVMHKTFNVLAVNHDEASVIETLSSKQGHSFANDLYQVYKIVERIKFAIENNNDNDVDIDKCRTLVDEIDRNWNSIHNLMKKASITLNDCIDSKEFHYKGVDNDEKCWICSTRVIFVNNNNNDNDDADDDDDNEQFESITNDSLRITIDGDNGIQYHLTCANFWINFVDTTTLPHHEQQNHDNIDDDHYGHFQTITTAN</sequence>
<dbReference type="SUPFAM" id="SSF47473">
    <property type="entry name" value="EF-hand"/>
    <property type="match status" value="1"/>
</dbReference>
<accession>A0ABQ8IWA4</accession>
<dbReference type="Pfam" id="PF12763">
    <property type="entry name" value="EH"/>
    <property type="match status" value="1"/>
</dbReference>
<comment type="caution">
    <text evidence="2">The sequence shown here is derived from an EMBL/GenBank/DDBJ whole genome shotgun (WGS) entry which is preliminary data.</text>
</comment>
<name>A0ABQ8IWA4_DERPT</name>
<dbReference type="PANTHER" id="PTHR15463:SF2">
    <property type="entry name" value="SYNERGIN GAMMA"/>
    <property type="match status" value="1"/>
</dbReference>
<dbReference type="Proteomes" id="UP000887458">
    <property type="component" value="Unassembled WGS sequence"/>
</dbReference>
<reference evidence="2 3" key="2">
    <citation type="journal article" date="2022" name="Mol. Biol. Evol.">
        <title>Comparative Genomics Reveals Insights into the Divergent Evolution of Astigmatic Mites and Household Pest Adaptations.</title>
        <authorList>
            <person name="Xiong Q."/>
            <person name="Wan A.T."/>
            <person name="Liu X."/>
            <person name="Fung C.S."/>
            <person name="Xiao X."/>
            <person name="Malainual N."/>
            <person name="Hou J."/>
            <person name="Wang L."/>
            <person name="Wang M."/>
            <person name="Yang K.Y."/>
            <person name="Cui Y."/>
            <person name="Leung E.L."/>
            <person name="Nong W."/>
            <person name="Shin S.K."/>
            <person name="Au S.W."/>
            <person name="Jeong K.Y."/>
            <person name="Chew F.T."/>
            <person name="Hui J.H."/>
            <person name="Leung T.F."/>
            <person name="Tungtrongchitr A."/>
            <person name="Zhong N."/>
            <person name="Liu Z."/>
            <person name="Tsui S.K."/>
        </authorList>
    </citation>
    <scope>NUCLEOTIDE SEQUENCE [LARGE SCALE GENOMIC DNA]</scope>
    <source>
        <strain evidence="2">Derp</strain>
    </source>
</reference>
<protein>
    <recommendedName>
        <fullName evidence="1">EH domain-containing protein</fullName>
    </recommendedName>
</protein>
<dbReference type="InterPro" id="IPR011992">
    <property type="entry name" value="EF-hand-dom_pair"/>
</dbReference>
<gene>
    <name evidence="2" type="ORF">DERP_008799</name>
</gene>
<evidence type="ECO:0000313" key="2">
    <source>
        <dbReference type="EMBL" id="KAH9414603.1"/>
    </source>
</evidence>
<dbReference type="InterPro" id="IPR059024">
    <property type="entry name" value="SYNRG_C"/>
</dbReference>
<feature type="domain" description="EH" evidence="1">
    <location>
        <begin position="138"/>
        <end position="234"/>
    </location>
</feature>
<dbReference type="InterPro" id="IPR000261">
    <property type="entry name" value="EH_dom"/>
</dbReference>
<dbReference type="Gene3D" id="1.10.238.10">
    <property type="entry name" value="EF-hand"/>
    <property type="match status" value="1"/>
</dbReference>
<evidence type="ECO:0000259" key="1">
    <source>
        <dbReference type="PROSITE" id="PS50031"/>
    </source>
</evidence>
<dbReference type="PANTHER" id="PTHR15463">
    <property type="entry name" value="AP1 GAMMA SUBUNIT BINDING PROTEIN 1"/>
    <property type="match status" value="1"/>
</dbReference>
<dbReference type="EMBL" id="NJHN03000107">
    <property type="protein sequence ID" value="KAH9414603.1"/>
    <property type="molecule type" value="Genomic_DNA"/>
</dbReference>
<evidence type="ECO:0000313" key="3">
    <source>
        <dbReference type="Proteomes" id="UP000887458"/>
    </source>
</evidence>
<proteinExistence type="predicted"/>
<organism evidence="2 3">
    <name type="scientific">Dermatophagoides pteronyssinus</name>
    <name type="common">European house dust mite</name>
    <dbReference type="NCBI Taxonomy" id="6956"/>
    <lineage>
        <taxon>Eukaryota</taxon>
        <taxon>Metazoa</taxon>
        <taxon>Ecdysozoa</taxon>
        <taxon>Arthropoda</taxon>
        <taxon>Chelicerata</taxon>
        <taxon>Arachnida</taxon>
        <taxon>Acari</taxon>
        <taxon>Acariformes</taxon>
        <taxon>Sarcoptiformes</taxon>
        <taxon>Astigmata</taxon>
        <taxon>Psoroptidia</taxon>
        <taxon>Analgoidea</taxon>
        <taxon>Pyroglyphidae</taxon>
        <taxon>Dermatophagoidinae</taxon>
        <taxon>Dermatophagoides</taxon>
    </lineage>
</organism>
<reference evidence="2 3" key="1">
    <citation type="journal article" date="2018" name="J. Allergy Clin. Immunol.">
        <title>High-quality assembly of Dermatophagoides pteronyssinus genome and transcriptome reveals a wide range of novel allergens.</title>
        <authorList>
            <person name="Liu X.Y."/>
            <person name="Yang K.Y."/>
            <person name="Wang M.Q."/>
            <person name="Kwok J.S."/>
            <person name="Zeng X."/>
            <person name="Yang Z."/>
            <person name="Xiao X.J."/>
            <person name="Lau C.P."/>
            <person name="Li Y."/>
            <person name="Huang Z.M."/>
            <person name="Ba J.G."/>
            <person name="Yim A.K."/>
            <person name="Ouyang C.Y."/>
            <person name="Ngai S.M."/>
            <person name="Chan T.F."/>
            <person name="Leung E.L."/>
            <person name="Liu L."/>
            <person name="Liu Z.G."/>
            <person name="Tsui S.K."/>
        </authorList>
    </citation>
    <scope>NUCLEOTIDE SEQUENCE [LARGE SCALE GENOMIC DNA]</scope>
    <source>
        <strain evidence="2">Derp</strain>
    </source>
</reference>
<dbReference type="PROSITE" id="PS50031">
    <property type="entry name" value="EH"/>
    <property type="match status" value="1"/>
</dbReference>
<dbReference type="Pfam" id="PF25999">
    <property type="entry name" value="SYNRG_C"/>
    <property type="match status" value="1"/>
</dbReference>
<dbReference type="InterPro" id="IPR039656">
    <property type="entry name" value="SYNRG"/>
</dbReference>